<dbReference type="InterPro" id="IPR053140">
    <property type="entry name" value="GDSL_Rv0518-like"/>
</dbReference>
<evidence type="ECO:0000313" key="2">
    <source>
        <dbReference type="EMBL" id="MDI3405760.1"/>
    </source>
</evidence>
<dbReference type="Proteomes" id="UP001223978">
    <property type="component" value="Unassembled WGS sequence"/>
</dbReference>
<dbReference type="CDD" id="cd01830">
    <property type="entry name" value="XynE_like"/>
    <property type="match status" value="1"/>
</dbReference>
<keyword evidence="2" id="KW-0378">Hydrolase</keyword>
<evidence type="ECO:0000313" key="3">
    <source>
        <dbReference type="Proteomes" id="UP001223978"/>
    </source>
</evidence>
<dbReference type="GO" id="GO:0016787">
    <property type="term" value="F:hydrolase activity"/>
    <property type="evidence" value="ECO:0007669"/>
    <property type="project" value="UniProtKB-KW"/>
</dbReference>
<organism evidence="2 3">
    <name type="scientific">Streptomyces cavernicola</name>
    <dbReference type="NCBI Taxonomy" id="3043613"/>
    <lineage>
        <taxon>Bacteria</taxon>
        <taxon>Bacillati</taxon>
        <taxon>Actinomycetota</taxon>
        <taxon>Actinomycetes</taxon>
        <taxon>Kitasatosporales</taxon>
        <taxon>Streptomycetaceae</taxon>
        <taxon>Streptomyces</taxon>
    </lineage>
</organism>
<dbReference type="InterPro" id="IPR036514">
    <property type="entry name" value="SGNH_hydro_sf"/>
</dbReference>
<feature type="domain" description="SGNH hydrolase-type esterase" evidence="1">
    <location>
        <begin position="204"/>
        <end position="399"/>
    </location>
</feature>
<dbReference type="Gene3D" id="3.40.50.1110">
    <property type="entry name" value="SGNH hydrolase"/>
    <property type="match status" value="1"/>
</dbReference>
<evidence type="ECO:0000259" key="1">
    <source>
        <dbReference type="Pfam" id="PF13472"/>
    </source>
</evidence>
<dbReference type="RefSeq" id="WP_282543693.1">
    <property type="nucleotide sequence ID" value="NZ_JASCIQ010000018.1"/>
</dbReference>
<sequence>MPARIRTSRPDHRDRAGTAAWTAAWTAPPQRPSSSFQTNWSEEGFHDHTLRQVVRVTAPGDELRIRLSNRYGTSPLQLTGATVGLAADRGAGQVPGSTRELTFAGKESAVVPVGGRLASDPAGLRTDRLRRLTVTLYLRERTGAATFHDQAYATSYRARGDRRANDDGTPFTETTESLYYLTDVEVRGNEAGRRLGGRADGVVAFGDSLTDGFGSTTDADRRWPDALADRLAAQGTPRPVLNSGIGGNLLLHDSSWFGDSAWSRFERDVLDKPGVGTVVLLEGLNDIGFSESDLTTYKPNPAVSVAELIAAQRALIRQAHRRCVEVVGATLLPMKGAEYYNATSAAKIRELNHWIRTSGAFDAVVDLNRALAAPDDPERLNPAYDSGDHKHPNDAGYEVVAEEVAKALKK</sequence>
<protein>
    <submittedName>
        <fullName evidence="2">SGNH/GDSL hydrolase family protein</fullName>
    </submittedName>
</protein>
<name>A0ABT6SC41_9ACTN</name>
<proteinExistence type="predicted"/>
<dbReference type="Pfam" id="PF13472">
    <property type="entry name" value="Lipase_GDSL_2"/>
    <property type="match status" value="1"/>
</dbReference>
<dbReference type="EMBL" id="JASCIQ010000018">
    <property type="protein sequence ID" value="MDI3405760.1"/>
    <property type="molecule type" value="Genomic_DNA"/>
</dbReference>
<gene>
    <name evidence="2" type="ORF">QIS96_18290</name>
</gene>
<accession>A0ABT6SC41</accession>
<keyword evidence="3" id="KW-1185">Reference proteome</keyword>
<dbReference type="InterPro" id="IPR013830">
    <property type="entry name" value="SGNH_hydro"/>
</dbReference>
<comment type="caution">
    <text evidence="2">The sequence shown here is derived from an EMBL/GenBank/DDBJ whole genome shotgun (WGS) entry which is preliminary data.</text>
</comment>
<dbReference type="SUPFAM" id="SSF52266">
    <property type="entry name" value="SGNH hydrolase"/>
    <property type="match status" value="1"/>
</dbReference>
<dbReference type="PANTHER" id="PTHR43784:SF2">
    <property type="entry name" value="GDSL-LIKE LIPASE_ACYLHYDROLASE, PUTATIVE (AFU_ORTHOLOGUE AFUA_2G00820)-RELATED"/>
    <property type="match status" value="1"/>
</dbReference>
<reference evidence="2 3" key="1">
    <citation type="submission" date="2023-05" db="EMBL/GenBank/DDBJ databases">
        <title>Draft genome sequence of Streptomyces sp. B-S-A6 isolated from a cave soil in Thailand.</title>
        <authorList>
            <person name="Chamroensaksri N."/>
            <person name="Muangham S."/>
        </authorList>
    </citation>
    <scope>NUCLEOTIDE SEQUENCE [LARGE SCALE GENOMIC DNA]</scope>
    <source>
        <strain evidence="2 3">B-S-A6</strain>
    </source>
</reference>
<dbReference type="PANTHER" id="PTHR43784">
    <property type="entry name" value="GDSL-LIKE LIPASE/ACYLHYDROLASE, PUTATIVE (AFU_ORTHOLOGUE AFUA_2G00820)-RELATED"/>
    <property type="match status" value="1"/>
</dbReference>